<name>A0A518C4D9_9BACT</name>
<reference evidence="4" key="1">
    <citation type="submission" date="2019-02" db="EMBL/GenBank/DDBJ databases">
        <title>Deep-cultivation of Planctomycetes and their phenomic and genomic characterization uncovers novel biology.</title>
        <authorList>
            <person name="Wiegand S."/>
            <person name="Jogler M."/>
            <person name="Boedeker C."/>
            <person name="Pinto D."/>
            <person name="Vollmers J."/>
            <person name="Rivas-Marin E."/>
            <person name="Kohn T."/>
            <person name="Peeters S.H."/>
            <person name="Heuer A."/>
            <person name="Rast P."/>
            <person name="Oberbeckmann S."/>
            <person name="Bunk B."/>
            <person name="Jeske O."/>
            <person name="Meyerdierks A."/>
            <person name="Storesund J.E."/>
            <person name="Kallscheuer N."/>
            <person name="Luecker S."/>
            <person name="Lage O.M."/>
            <person name="Pohl T."/>
            <person name="Merkel B.J."/>
            <person name="Hornburger P."/>
            <person name="Mueller R.-W."/>
            <person name="Bruemmer F."/>
            <person name="Labrenz M."/>
            <person name="Spormann A.M."/>
            <person name="Op den Camp H."/>
            <person name="Overmann J."/>
            <person name="Amann R."/>
            <person name="Jetten M.S.M."/>
            <person name="Mascher T."/>
            <person name="Medema M.H."/>
            <person name="Devos D.P."/>
            <person name="Kaster A.-K."/>
            <person name="Ovreas L."/>
            <person name="Rohde M."/>
            <person name="Galperin M.Y."/>
            <person name="Jogler C."/>
        </authorList>
    </citation>
    <scope>NUCLEOTIDE SEQUENCE [LARGE SCALE GENOMIC DNA]</scope>
    <source>
        <strain evidence="4">Pan97</strain>
    </source>
</reference>
<evidence type="ECO:0000256" key="1">
    <source>
        <dbReference type="ARBA" id="ARBA00037999"/>
    </source>
</evidence>
<evidence type="ECO:0000256" key="2">
    <source>
        <dbReference type="RuleBase" id="RU004508"/>
    </source>
</evidence>
<organism evidence="3 4">
    <name type="scientific">Bremerella volcania</name>
    <dbReference type="NCBI Taxonomy" id="2527984"/>
    <lineage>
        <taxon>Bacteria</taxon>
        <taxon>Pseudomonadati</taxon>
        <taxon>Planctomycetota</taxon>
        <taxon>Planctomycetia</taxon>
        <taxon>Pirellulales</taxon>
        <taxon>Pirellulaceae</taxon>
        <taxon>Bremerella</taxon>
    </lineage>
</organism>
<dbReference type="InterPro" id="IPR015421">
    <property type="entry name" value="PyrdxlP-dep_Trfase_major"/>
</dbReference>
<dbReference type="OrthoDB" id="9768668at2"/>
<dbReference type="InterPro" id="IPR015424">
    <property type="entry name" value="PyrdxlP-dep_Trfase"/>
</dbReference>
<dbReference type="SUPFAM" id="SSF53383">
    <property type="entry name" value="PLP-dependent transferases"/>
    <property type="match status" value="1"/>
</dbReference>
<keyword evidence="4" id="KW-1185">Reference proteome</keyword>
<dbReference type="GO" id="GO:0008483">
    <property type="term" value="F:transaminase activity"/>
    <property type="evidence" value="ECO:0007669"/>
    <property type="project" value="UniProtKB-KW"/>
</dbReference>
<evidence type="ECO:0000313" key="3">
    <source>
        <dbReference type="EMBL" id="QDU74071.1"/>
    </source>
</evidence>
<dbReference type="InterPro" id="IPR000653">
    <property type="entry name" value="DegT/StrS_aminotransferase"/>
</dbReference>
<dbReference type="Proteomes" id="UP000318626">
    <property type="component" value="Chromosome"/>
</dbReference>
<comment type="similarity">
    <text evidence="1 2">Belongs to the DegT/DnrJ/EryC1 family.</text>
</comment>
<sequence>MRARKLFDIGWYDLVYGLTLCAWPQGDLVACDRWREQNTIPSLSVRSGFDLLLQALNLPEGSEIVTTAVTIPDMLTIIRQHQLVPVGIDLNLATLQPCLDQLASSITPRTRMILVAPLFGAQIDLRPLHEIARKHQLLVVEDCAQAFAGSGYLGSELADVNLLSFGPIKTATALGGGLIRVRDAGLLETVHQIQNGYRLQSRCSYALRLMKYSVMKLLTQRHLFDLFLGLNRLMGRDADQAIQSLTRNFQGKDLFNKIRLQPSRSLVAMIARRWNGYGEQRLKRRTSLGGLLASEVDPLAKVAGIAAENSTWWVFPMITEDPATIVRLLRQSGFDATTCHNLCVLKSPTGISAEMQRLMHGCVFLPMYPELSDSEVRRMGFVIKDVLES</sequence>
<keyword evidence="3" id="KW-0032">Aminotransferase</keyword>
<dbReference type="KEGG" id="bvo:Pan97_10750"/>
<dbReference type="Pfam" id="PF01041">
    <property type="entry name" value="DegT_DnrJ_EryC1"/>
    <property type="match status" value="1"/>
</dbReference>
<dbReference type="AlphaFoldDB" id="A0A518C4D9"/>
<dbReference type="EC" id="2.6.1.100" evidence="3"/>
<dbReference type="GO" id="GO:0000271">
    <property type="term" value="P:polysaccharide biosynthetic process"/>
    <property type="evidence" value="ECO:0007669"/>
    <property type="project" value="TreeGrafter"/>
</dbReference>
<dbReference type="Gene3D" id="3.40.640.10">
    <property type="entry name" value="Type I PLP-dependent aspartate aminotransferase-like (Major domain)"/>
    <property type="match status" value="1"/>
</dbReference>
<gene>
    <name evidence="3" type="primary">btrR</name>
    <name evidence="3" type="ORF">Pan97_10750</name>
</gene>
<dbReference type="GO" id="GO:0030170">
    <property type="term" value="F:pyridoxal phosphate binding"/>
    <property type="evidence" value="ECO:0007669"/>
    <property type="project" value="TreeGrafter"/>
</dbReference>
<proteinExistence type="inferred from homology"/>
<dbReference type="RefSeq" id="WP_144971074.1">
    <property type="nucleotide sequence ID" value="NZ_CP036289.1"/>
</dbReference>
<dbReference type="PANTHER" id="PTHR30244:SF34">
    <property type="entry name" value="DTDP-4-AMINO-4,6-DIDEOXYGALACTOSE TRANSAMINASE"/>
    <property type="match status" value="1"/>
</dbReference>
<dbReference type="PANTHER" id="PTHR30244">
    <property type="entry name" value="TRANSAMINASE"/>
    <property type="match status" value="1"/>
</dbReference>
<protein>
    <submittedName>
        <fullName evidence="3">L-glutamine:2-deoxy-scyllo-inosose aminotransferase</fullName>
        <ecNumber evidence="3">2.6.1.100</ecNumber>
    </submittedName>
</protein>
<accession>A0A518C4D9</accession>
<dbReference type="EMBL" id="CP036289">
    <property type="protein sequence ID" value="QDU74071.1"/>
    <property type="molecule type" value="Genomic_DNA"/>
</dbReference>
<keyword evidence="2" id="KW-0663">Pyridoxal phosphate</keyword>
<keyword evidence="3" id="KW-0808">Transferase</keyword>
<evidence type="ECO:0000313" key="4">
    <source>
        <dbReference type="Proteomes" id="UP000318626"/>
    </source>
</evidence>